<reference evidence="2 3" key="1">
    <citation type="submission" date="2019-03" db="EMBL/GenBank/DDBJ databases">
        <title>Genomic Encyclopedia of Type Strains, Phase IV (KMG-IV): sequencing the most valuable type-strain genomes for metagenomic binning, comparative biology and taxonomic classification.</title>
        <authorList>
            <person name="Goeker M."/>
        </authorList>
    </citation>
    <scope>NUCLEOTIDE SEQUENCE [LARGE SCALE GENOMIC DNA]</scope>
    <source>
        <strain evidence="2 3">DSM 103428</strain>
    </source>
</reference>
<dbReference type="GO" id="GO:0071949">
    <property type="term" value="F:FAD binding"/>
    <property type="evidence" value="ECO:0007669"/>
    <property type="project" value="InterPro"/>
</dbReference>
<dbReference type="InterPro" id="IPR002938">
    <property type="entry name" value="FAD-bd"/>
</dbReference>
<evidence type="ECO:0000313" key="2">
    <source>
        <dbReference type="EMBL" id="TCK75981.1"/>
    </source>
</evidence>
<dbReference type="EMBL" id="SMGK01000001">
    <property type="protein sequence ID" value="TCK75981.1"/>
    <property type="molecule type" value="Genomic_DNA"/>
</dbReference>
<evidence type="ECO:0000259" key="1">
    <source>
        <dbReference type="Pfam" id="PF01494"/>
    </source>
</evidence>
<dbReference type="PANTHER" id="PTHR42685">
    <property type="entry name" value="GERANYLGERANYL DIPHOSPHATE REDUCTASE"/>
    <property type="match status" value="1"/>
</dbReference>
<dbReference type="Gene3D" id="3.50.50.60">
    <property type="entry name" value="FAD/NAD(P)-binding domain"/>
    <property type="match status" value="1"/>
</dbReference>
<dbReference type="SUPFAM" id="SSF51905">
    <property type="entry name" value="FAD/NAD(P)-binding domain"/>
    <property type="match status" value="1"/>
</dbReference>
<feature type="domain" description="FAD-binding" evidence="1">
    <location>
        <begin position="6"/>
        <end position="293"/>
    </location>
</feature>
<dbReference type="InterPro" id="IPR036188">
    <property type="entry name" value="FAD/NAD-bd_sf"/>
</dbReference>
<name>A0A4V2PVW7_9BACT</name>
<protein>
    <submittedName>
        <fullName evidence="2">Flavin-dependent dehydrogenase</fullName>
    </submittedName>
</protein>
<proteinExistence type="predicted"/>
<evidence type="ECO:0000313" key="3">
    <source>
        <dbReference type="Proteomes" id="UP000295210"/>
    </source>
</evidence>
<dbReference type="PRINTS" id="PR00420">
    <property type="entry name" value="RNGMNOXGNASE"/>
</dbReference>
<sequence length="375" mass="40722">MNPRCCDVLVVGGGPAGLSAAIALRLQGADVVVAEALAPPIDKACGEGIMPDSRRDLAALGVELDRSMGAPFEGTLFAGAATGHQVAARFQYGEALGVRRLKLHALLIDRAEQLGVRLLWQTRVNLSDGAAPTINDEQYRYNYLIGADGQSSRVRRWAGLEEGRLISRRFGFRRHYAIAPWSRSVEVHWGDLGQAYITPVGESEICVAVITRHPRVHFDQVISGIPFLARRLSAVDSHTRQRGAITTTRSLRRVIKGNVALVGDASGSADAITGEGLAMGFRQAALLSQSIAAGNLRHYAAGHAGILRLPQSMSRAMLLMDRSSFLRDRALQMLAARPVLFQKMLNVHLGEEQMSHFVARHGLEMGWRLLVSPAS</sequence>
<keyword evidence="3" id="KW-1185">Reference proteome</keyword>
<accession>A0A4V2PVW7</accession>
<dbReference type="RefSeq" id="WP_165876661.1">
    <property type="nucleotide sequence ID" value="NZ_SMGK01000001.1"/>
</dbReference>
<gene>
    <name evidence="2" type="ORF">C7378_0985</name>
</gene>
<dbReference type="Proteomes" id="UP000295210">
    <property type="component" value="Unassembled WGS sequence"/>
</dbReference>
<dbReference type="PANTHER" id="PTHR42685:SF19">
    <property type="entry name" value="POSSIBLE OXIDOREDUCTASE"/>
    <property type="match status" value="1"/>
</dbReference>
<dbReference type="Pfam" id="PF01494">
    <property type="entry name" value="FAD_binding_3"/>
    <property type="match status" value="1"/>
</dbReference>
<dbReference type="AlphaFoldDB" id="A0A4V2PVW7"/>
<dbReference type="InterPro" id="IPR050407">
    <property type="entry name" value="Geranylgeranyl_reductase"/>
</dbReference>
<comment type="caution">
    <text evidence="2">The sequence shown here is derived from an EMBL/GenBank/DDBJ whole genome shotgun (WGS) entry which is preliminary data.</text>
</comment>
<organism evidence="2 3">
    <name type="scientific">Acidipila rosea</name>
    <dbReference type="NCBI Taxonomy" id="768535"/>
    <lineage>
        <taxon>Bacteria</taxon>
        <taxon>Pseudomonadati</taxon>
        <taxon>Acidobacteriota</taxon>
        <taxon>Terriglobia</taxon>
        <taxon>Terriglobales</taxon>
        <taxon>Acidobacteriaceae</taxon>
        <taxon>Acidipila</taxon>
    </lineage>
</organism>